<keyword evidence="2" id="KW-1185">Reference proteome</keyword>
<dbReference type="Proteomes" id="UP001328733">
    <property type="component" value="Unassembled WGS sequence"/>
</dbReference>
<gene>
    <name evidence="1" type="ORF">V0288_16490</name>
</gene>
<evidence type="ECO:0000313" key="1">
    <source>
        <dbReference type="EMBL" id="MEG3438728.1"/>
    </source>
</evidence>
<organism evidence="1 2">
    <name type="scientific">Pannus brasiliensis CCIBt3594</name>
    <dbReference type="NCBI Taxonomy" id="1427578"/>
    <lineage>
        <taxon>Bacteria</taxon>
        <taxon>Bacillati</taxon>
        <taxon>Cyanobacteriota</taxon>
        <taxon>Cyanophyceae</taxon>
        <taxon>Oscillatoriophycideae</taxon>
        <taxon>Chroococcales</taxon>
        <taxon>Microcystaceae</taxon>
        <taxon>Pannus</taxon>
    </lineage>
</organism>
<feature type="non-terminal residue" evidence="1">
    <location>
        <position position="1"/>
    </location>
</feature>
<reference evidence="1 2" key="1">
    <citation type="submission" date="2024-01" db="EMBL/GenBank/DDBJ databases">
        <title>Genomic insights into the taxonomy and metabolism of the cyanobacterium Pannus brasiliensis CCIBt3594.</title>
        <authorList>
            <person name="Machado M."/>
            <person name="Botero N.B."/>
            <person name="Andreote A.P.D."/>
            <person name="Feitosa A.M.T."/>
            <person name="Popin R."/>
            <person name="Sivonen K."/>
            <person name="Fiore M.F."/>
        </authorList>
    </citation>
    <scope>NUCLEOTIDE SEQUENCE [LARGE SCALE GENOMIC DNA]</scope>
    <source>
        <strain evidence="1 2">CCIBt3594</strain>
    </source>
</reference>
<name>A0AAW9QYH4_9CHRO</name>
<dbReference type="AlphaFoldDB" id="A0AAW9QYH4"/>
<dbReference type="RefSeq" id="WP_332866212.1">
    <property type="nucleotide sequence ID" value="NZ_JBAFSM010000033.1"/>
</dbReference>
<accession>A0AAW9QYH4</accession>
<protein>
    <submittedName>
        <fullName evidence="1">Uncharacterized protein</fullName>
    </submittedName>
</protein>
<proteinExistence type="predicted"/>
<comment type="caution">
    <text evidence="1">The sequence shown here is derived from an EMBL/GenBank/DDBJ whole genome shotgun (WGS) entry which is preliminary data.</text>
</comment>
<sequence>QESGVRSQESGVRSQESGARQTLVLLRNSWLLIRVPALEWKGKENSRGETWERRFGLPRYTAR</sequence>
<dbReference type="EMBL" id="JBAFSM010000033">
    <property type="protein sequence ID" value="MEG3438728.1"/>
    <property type="molecule type" value="Genomic_DNA"/>
</dbReference>
<evidence type="ECO:0000313" key="2">
    <source>
        <dbReference type="Proteomes" id="UP001328733"/>
    </source>
</evidence>